<feature type="domain" description="Response regulatory" evidence="3">
    <location>
        <begin position="14"/>
        <end position="132"/>
    </location>
</feature>
<dbReference type="InterPro" id="IPR001789">
    <property type="entry name" value="Sig_transdc_resp-reg_receiver"/>
</dbReference>
<name>A0A6S6P908_9MYCO</name>
<dbReference type="GO" id="GO:0003677">
    <property type="term" value="F:DNA binding"/>
    <property type="evidence" value="ECO:0007669"/>
    <property type="project" value="UniProtKB-KW"/>
</dbReference>
<evidence type="ECO:0000256" key="1">
    <source>
        <dbReference type="ARBA" id="ARBA00023125"/>
    </source>
</evidence>
<dbReference type="InterPro" id="IPR016032">
    <property type="entry name" value="Sig_transdc_resp-reg_C-effctor"/>
</dbReference>
<dbReference type="SUPFAM" id="SSF46894">
    <property type="entry name" value="C-terminal effector domain of the bipartite response regulators"/>
    <property type="match status" value="1"/>
</dbReference>
<protein>
    <recommendedName>
        <fullName evidence="3">Response regulatory domain-containing protein</fullName>
    </recommendedName>
</protein>
<dbReference type="GO" id="GO:0000160">
    <property type="term" value="P:phosphorelay signal transduction system"/>
    <property type="evidence" value="ECO:0007669"/>
    <property type="project" value="InterPro"/>
</dbReference>
<dbReference type="RefSeq" id="WP_185291941.1">
    <property type="nucleotide sequence ID" value="NZ_AP023287.1"/>
</dbReference>
<evidence type="ECO:0000313" key="4">
    <source>
        <dbReference type="EMBL" id="BCI53987.1"/>
    </source>
</evidence>
<evidence type="ECO:0000259" key="3">
    <source>
        <dbReference type="PROSITE" id="PS50110"/>
    </source>
</evidence>
<dbReference type="Proteomes" id="UP000515734">
    <property type="component" value="Chromosome"/>
</dbReference>
<keyword evidence="1" id="KW-0238">DNA-binding</keyword>
<dbReference type="InterPro" id="IPR036388">
    <property type="entry name" value="WH-like_DNA-bd_sf"/>
</dbReference>
<dbReference type="PANTHER" id="PTHR43214">
    <property type="entry name" value="TWO-COMPONENT RESPONSE REGULATOR"/>
    <property type="match status" value="1"/>
</dbReference>
<dbReference type="Pfam" id="PF00196">
    <property type="entry name" value="GerE"/>
    <property type="match status" value="1"/>
</dbReference>
<dbReference type="Gene3D" id="3.40.50.2300">
    <property type="match status" value="1"/>
</dbReference>
<dbReference type="SMART" id="SM00421">
    <property type="entry name" value="HTH_LUXR"/>
    <property type="match status" value="1"/>
</dbReference>
<dbReference type="InterPro" id="IPR011006">
    <property type="entry name" value="CheY-like_superfamily"/>
</dbReference>
<dbReference type="PANTHER" id="PTHR43214:SF43">
    <property type="entry name" value="TWO-COMPONENT RESPONSE REGULATOR"/>
    <property type="match status" value="1"/>
</dbReference>
<evidence type="ECO:0000313" key="5">
    <source>
        <dbReference type="Proteomes" id="UP000515734"/>
    </source>
</evidence>
<gene>
    <name evidence="4" type="ORF">NIIDNTM18_32650</name>
</gene>
<dbReference type="InterPro" id="IPR039420">
    <property type="entry name" value="WalR-like"/>
</dbReference>
<evidence type="ECO:0000256" key="2">
    <source>
        <dbReference type="PROSITE-ProRule" id="PRU00169"/>
    </source>
</evidence>
<dbReference type="InterPro" id="IPR000792">
    <property type="entry name" value="Tscrpt_reg_LuxR_C"/>
</dbReference>
<comment type="caution">
    <text evidence="2">Lacks conserved residue(s) required for the propagation of feature annotation.</text>
</comment>
<reference evidence="4 5" key="1">
    <citation type="submission" date="2020-07" db="EMBL/GenBank/DDBJ databases">
        <title>Complete genome sequence of Mycolicibacterium litorale like strain isolated from cardiac implantable electronic device infection.</title>
        <authorList>
            <person name="Fukano H."/>
            <person name="Miyama H."/>
            <person name="Hoshino Y."/>
        </authorList>
    </citation>
    <scope>NUCLEOTIDE SEQUENCE [LARGE SCALE GENOMIC DNA]</scope>
    <source>
        <strain evidence="4 5">NIIDNTM18</strain>
    </source>
</reference>
<accession>A0A6S6P908</accession>
<dbReference type="SUPFAM" id="SSF52172">
    <property type="entry name" value="CheY-like"/>
    <property type="match status" value="1"/>
</dbReference>
<dbReference type="GO" id="GO:0006355">
    <property type="term" value="P:regulation of DNA-templated transcription"/>
    <property type="evidence" value="ECO:0007669"/>
    <property type="project" value="InterPro"/>
</dbReference>
<dbReference type="Gene3D" id="1.10.10.10">
    <property type="entry name" value="Winged helix-like DNA-binding domain superfamily/Winged helix DNA-binding domain"/>
    <property type="match status" value="1"/>
</dbReference>
<dbReference type="AlphaFoldDB" id="A0A6S6P908"/>
<organism evidence="4 5">
    <name type="scientific">Mycolicibacterium litorale</name>
    <dbReference type="NCBI Taxonomy" id="758802"/>
    <lineage>
        <taxon>Bacteria</taxon>
        <taxon>Bacillati</taxon>
        <taxon>Actinomycetota</taxon>
        <taxon>Actinomycetes</taxon>
        <taxon>Mycobacteriales</taxon>
        <taxon>Mycobacteriaceae</taxon>
        <taxon>Mycolicibacterium</taxon>
    </lineage>
</organism>
<sequence length="227" mass="24776">MFTSTEGHTDSAVSIVIVDRQAVVHAGIEHWLVGSTPPVKIVGHYSHPAEFLSAYPAADPTVDVVLLALKYDDQGPAFEALRSICRGGHRVIVYSYLATDEVILTCLDEGALAFVAKSESGNHLRDAIYAAKTNTPFVAPRMARALLNDKTGGRPHLTKREREVLVAWFQTENKDIVGRRLFIEPSTVRTHLQRARAKYAAVGRPAPTKAALIARAIQDGILSVDDL</sequence>
<dbReference type="EMBL" id="AP023287">
    <property type="protein sequence ID" value="BCI53987.1"/>
    <property type="molecule type" value="Genomic_DNA"/>
</dbReference>
<dbReference type="PROSITE" id="PS50110">
    <property type="entry name" value="RESPONSE_REGULATORY"/>
    <property type="match status" value="1"/>
</dbReference>
<proteinExistence type="predicted"/>